<feature type="compositionally biased region" description="Low complexity" evidence="3">
    <location>
        <begin position="343"/>
        <end position="361"/>
    </location>
</feature>
<evidence type="ECO:0008006" key="6">
    <source>
        <dbReference type="Google" id="ProtNLM"/>
    </source>
</evidence>
<evidence type="ECO:0000256" key="2">
    <source>
        <dbReference type="SAM" id="Coils"/>
    </source>
</evidence>
<organism evidence="4 5">
    <name type="scientific">Paenibacillus pinisoli</name>
    <dbReference type="NCBI Taxonomy" id="1276110"/>
    <lineage>
        <taxon>Bacteria</taxon>
        <taxon>Bacillati</taxon>
        <taxon>Bacillota</taxon>
        <taxon>Bacilli</taxon>
        <taxon>Bacillales</taxon>
        <taxon>Paenibacillaceae</taxon>
        <taxon>Paenibacillus</taxon>
    </lineage>
</organism>
<dbReference type="RefSeq" id="WP_120112235.1">
    <property type="nucleotide sequence ID" value="NZ_QXQB01000003.1"/>
</dbReference>
<feature type="coiled-coil region" evidence="2">
    <location>
        <begin position="490"/>
        <end position="517"/>
    </location>
</feature>
<dbReference type="SUPFAM" id="SSF56112">
    <property type="entry name" value="Protein kinase-like (PK-like)"/>
    <property type="match status" value="1"/>
</dbReference>
<protein>
    <recommendedName>
        <fullName evidence="6">Protein kinase domain-containing protein</fullName>
    </recommendedName>
</protein>
<accession>A0A3A6PEJ3</accession>
<feature type="region of interest" description="Disordered" evidence="3">
    <location>
        <begin position="343"/>
        <end position="390"/>
    </location>
</feature>
<gene>
    <name evidence="4" type="ORF">D3P09_16670</name>
</gene>
<dbReference type="InterPro" id="IPR011009">
    <property type="entry name" value="Kinase-like_dom_sf"/>
</dbReference>
<dbReference type="OrthoDB" id="2663482at2"/>
<keyword evidence="5" id="KW-1185">Reference proteome</keyword>
<sequence>MAFQTDVHAKLTIDGETYAIGEHPFAPGIPYGQEGRQGTVYLLESTDTSHKKAIKVFRSKLINPSTVHLSSQISKFAAMNGLAACERATITPHNNPELLAKEPDLLYAVLMPWIEGPTWMDMILNKQPITRRQSYTAAYALVEILVTMEQRGLAHCDLSGPNVMMPMFTEGRNPVKSSNFVQLIDLEQLFSVQFERPEYLPAGSPGYAPKYASAQMWNAQGDRFAGAVLIMEMLAACTGTFTQHAWGESYFDPGELQTHCDRYDKLVQAVKPLWGAGVTSLMQRAWESDELGHCPTFGEWMLELSKIDQSVLREDVTVSMQKREEPRAALPRREEQTMAPLVRQEAAAAAAPAARPAAALPKPEPAQPVRPTATSKPDQNGSAKLMRKARDYESKGNLPKAIETYRSILALQPHESVAKEIEIAIESLQKQLSDQSKQKRKRSPGKLLGKLMKPLIALVIVGVIGTGGYWAYNYFKGLADAGPVQTKAQKQAVNAEIAQLKQELADRDKAIALMSKEIEELRKPIGQRSDELVQKLLEQYSEIQKLAEKDSAQDQELHEKVFAATETYMRYVNDYYKYAYNLDEYVQEQIDIVEHYYFPFIYNKNRNAQLNFKFYTDYKDHFLPGGPQS</sequence>
<reference evidence="4 5" key="1">
    <citation type="submission" date="2018-09" db="EMBL/GenBank/DDBJ databases">
        <title>Paenibacillus aracenensis nov. sp. isolated from a cave in southern Spain.</title>
        <authorList>
            <person name="Jurado V."/>
            <person name="Gutierrez-Patricio S."/>
            <person name="Gonzalez-Pimentel J.L."/>
            <person name="Miller A.Z."/>
            <person name="Laiz L."/>
            <person name="Saiz-Jimenez C."/>
        </authorList>
    </citation>
    <scope>NUCLEOTIDE SEQUENCE [LARGE SCALE GENOMIC DNA]</scope>
    <source>
        <strain evidence="4 5">JCM 19203</strain>
    </source>
</reference>
<feature type="repeat" description="TPR" evidence="1">
    <location>
        <begin position="382"/>
        <end position="415"/>
    </location>
</feature>
<dbReference type="Gene3D" id="1.10.510.10">
    <property type="entry name" value="Transferase(Phosphotransferase) domain 1"/>
    <property type="match status" value="1"/>
</dbReference>
<proteinExistence type="predicted"/>
<dbReference type="AlphaFoldDB" id="A0A3A6PEJ3"/>
<dbReference type="EMBL" id="QXQB01000003">
    <property type="protein sequence ID" value="RJX39125.1"/>
    <property type="molecule type" value="Genomic_DNA"/>
</dbReference>
<evidence type="ECO:0000313" key="5">
    <source>
        <dbReference type="Proteomes" id="UP000267798"/>
    </source>
</evidence>
<evidence type="ECO:0000313" key="4">
    <source>
        <dbReference type="EMBL" id="RJX39125.1"/>
    </source>
</evidence>
<name>A0A3A6PEJ3_9BACL</name>
<keyword evidence="1" id="KW-0802">TPR repeat</keyword>
<comment type="caution">
    <text evidence="4">The sequence shown here is derived from an EMBL/GenBank/DDBJ whole genome shotgun (WGS) entry which is preliminary data.</text>
</comment>
<feature type="compositionally biased region" description="Polar residues" evidence="3">
    <location>
        <begin position="372"/>
        <end position="382"/>
    </location>
</feature>
<evidence type="ECO:0000256" key="3">
    <source>
        <dbReference type="SAM" id="MobiDB-lite"/>
    </source>
</evidence>
<evidence type="ECO:0000256" key="1">
    <source>
        <dbReference type="PROSITE-ProRule" id="PRU00339"/>
    </source>
</evidence>
<dbReference type="InterPro" id="IPR019734">
    <property type="entry name" value="TPR_rpt"/>
</dbReference>
<dbReference type="PROSITE" id="PS50005">
    <property type="entry name" value="TPR"/>
    <property type="match status" value="1"/>
</dbReference>
<dbReference type="Proteomes" id="UP000267798">
    <property type="component" value="Unassembled WGS sequence"/>
</dbReference>
<keyword evidence="2" id="KW-0175">Coiled coil</keyword>